<feature type="disulfide bond" evidence="2">
    <location>
        <begin position="89"/>
        <end position="107"/>
    </location>
</feature>
<dbReference type="EMBL" id="SEYY01019020">
    <property type="protein sequence ID" value="KAB7498765.1"/>
    <property type="molecule type" value="Genomic_DNA"/>
</dbReference>
<dbReference type="Proteomes" id="UP000326759">
    <property type="component" value="Unassembled WGS sequence"/>
</dbReference>
<name>A0A5N5SXW6_9CRUS</name>
<dbReference type="PANTHER" id="PTHR45985:SF6">
    <property type="entry name" value="FI03450P"/>
    <property type="match status" value="1"/>
</dbReference>
<dbReference type="InterPro" id="IPR023415">
    <property type="entry name" value="LDLR_class-A_CS"/>
</dbReference>
<dbReference type="CDD" id="cd00112">
    <property type="entry name" value="LDLa"/>
    <property type="match status" value="1"/>
</dbReference>
<dbReference type="Pfam" id="PF00057">
    <property type="entry name" value="Ldl_recept_a"/>
    <property type="match status" value="1"/>
</dbReference>
<dbReference type="InterPro" id="IPR002172">
    <property type="entry name" value="LDrepeatLR_classA_rpt"/>
</dbReference>
<feature type="signal peptide" evidence="3">
    <location>
        <begin position="1"/>
        <end position="38"/>
    </location>
</feature>
<dbReference type="SUPFAM" id="SSF88713">
    <property type="entry name" value="Glycoside hydrolase/deacetylase"/>
    <property type="match status" value="1"/>
</dbReference>
<evidence type="ECO:0000256" key="1">
    <source>
        <dbReference type="ARBA" id="ARBA00023157"/>
    </source>
</evidence>
<dbReference type="Gene3D" id="3.20.20.370">
    <property type="entry name" value="Glycoside hydrolase/deacetylase"/>
    <property type="match status" value="1"/>
</dbReference>
<accession>A0A5N5SXW6</accession>
<dbReference type="InterPro" id="IPR002509">
    <property type="entry name" value="NODB_dom"/>
</dbReference>
<evidence type="ECO:0000313" key="6">
    <source>
        <dbReference type="Proteomes" id="UP000326759"/>
    </source>
</evidence>
<dbReference type="PROSITE" id="PS51677">
    <property type="entry name" value="NODB"/>
    <property type="match status" value="1"/>
</dbReference>
<comment type="caution">
    <text evidence="2">Lacks conserved residue(s) required for the propagation of feature annotation.</text>
</comment>
<evidence type="ECO:0000256" key="3">
    <source>
        <dbReference type="SAM" id="SignalP"/>
    </source>
</evidence>
<dbReference type="InterPro" id="IPR052740">
    <property type="entry name" value="CE4"/>
</dbReference>
<keyword evidence="3" id="KW-0732">Signal</keyword>
<dbReference type="InterPro" id="IPR036055">
    <property type="entry name" value="LDL_receptor-like_sf"/>
</dbReference>
<protein>
    <recommendedName>
        <fullName evidence="4">NodB homology domain-containing protein</fullName>
    </recommendedName>
</protein>
<dbReference type="SUPFAM" id="SSF57424">
    <property type="entry name" value="LDL receptor-like module"/>
    <property type="match status" value="1"/>
</dbReference>
<dbReference type="Gene3D" id="4.10.400.10">
    <property type="entry name" value="Low-density Lipoprotein Receptor"/>
    <property type="match status" value="1"/>
</dbReference>
<dbReference type="AlphaFoldDB" id="A0A5N5SXW6"/>
<keyword evidence="1 2" id="KW-1015">Disulfide bond</keyword>
<evidence type="ECO:0000313" key="5">
    <source>
        <dbReference type="EMBL" id="KAB7498765.1"/>
    </source>
</evidence>
<reference evidence="5 6" key="1">
    <citation type="journal article" date="2019" name="PLoS Biol.">
        <title>Sex chromosomes control vertical transmission of feminizing Wolbachia symbionts in an isopod.</title>
        <authorList>
            <person name="Becking T."/>
            <person name="Chebbi M.A."/>
            <person name="Giraud I."/>
            <person name="Moumen B."/>
            <person name="Laverre T."/>
            <person name="Caubet Y."/>
            <person name="Peccoud J."/>
            <person name="Gilbert C."/>
            <person name="Cordaux R."/>
        </authorList>
    </citation>
    <scope>NUCLEOTIDE SEQUENCE [LARGE SCALE GENOMIC DNA]</scope>
    <source>
        <strain evidence="5">ANa2</strain>
        <tissue evidence="5">Whole body excluding digestive tract and cuticle</tissue>
    </source>
</reference>
<evidence type="ECO:0000259" key="4">
    <source>
        <dbReference type="PROSITE" id="PS51677"/>
    </source>
</evidence>
<dbReference type="OrthoDB" id="504708at2759"/>
<dbReference type="GO" id="GO:0005975">
    <property type="term" value="P:carbohydrate metabolic process"/>
    <property type="evidence" value="ECO:0007669"/>
    <property type="project" value="InterPro"/>
</dbReference>
<dbReference type="GO" id="GO:0016810">
    <property type="term" value="F:hydrolase activity, acting on carbon-nitrogen (but not peptide) bonds"/>
    <property type="evidence" value="ECO:0007669"/>
    <property type="project" value="InterPro"/>
</dbReference>
<keyword evidence="6" id="KW-1185">Reference proteome</keyword>
<dbReference type="SMART" id="SM00192">
    <property type="entry name" value="LDLa"/>
    <property type="match status" value="1"/>
</dbReference>
<feature type="chain" id="PRO_5024458580" description="NodB homology domain-containing protein" evidence="3">
    <location>
        <begin position="39"/>
        <end position="360"/>
    </location>
</feature>
<feature type="disulfide bond" evidence="2">
    <location>
        <begin position="101"/>
        <end position="116"/>
    </location>
</feature>
<dbReference type="InterPro" id="IPR011330">
    <property type="entry name" value="Glyco_hydro/deAcase_b/a-brl"/>
</dbReference>
<feature type="domain" description="NodB homology" evidence="4">
    <location>
        <begin position="158"/>
        <end position="360"/>
    </location>
</feature>
<dbReference type="PROSITE" id="PS50068">
    <property type="entry name" value="LDLRA_2"/>
    <property type="match status" value="1"/>
</dbReference>
<dbReference type="PANTHER" id="PTHR45985">
    <property type="match status" value="1"/>
</dbReference>
<sequence>MQAVPVEESLQCALRHNVSMTSVDFLLCLLAIFSVASGEREKRQTEDEAAFLHEICTGKGPGEWFRLELKDCRDVYQCTEGDSQNQLACGDNACIARELFCDGKPDCADGSDENVCDISNDPNAAPACDKAECTLPECFCYNQPFETPGNLKPETIPQMIMITFDDAVNNNNVDLYTYLFNNERKNPNGCSIKSTFFVSHKYTNYSAVQELYRQGHEIAVHSISHNDSESFWTEATKEEWAREMAGNREIIKNFANISDQVIYGVRAPYLRVGGNNQFTMMEENFFLYDSTITAPLQNPPLWPYMLFYRMPHTCHGNIQKCPTRSFAIWEIVMNEMDRREDPNIEEDLPGCAMVDSCFSN</sequence>
<evidence type="ECO:0000256" key="2">
    <source>
        <dbReference type="PROSITE-ProRule" id="PRU00124"/>
    </source>
</evidence>
<dbReference type="PROSITE" id="PS01209">
    <property type="entry name" value="LDLRA_1"/>
    <property type="match status" value="1"/>
</dbReference>
<proteinExistence type="predicted"/>
<dbReference type="Pfam" id="PF01522">
    <property type="entry name" value="Polysacc_deac_1"/>
    <property type="match status" value="1"/>
</dbReference>
<comment type="caution">
    <text evidence="5">The sequence shown here is derived from an EMBL/GenBank/DDBJ whole genome shotgun (WGS) entry which is preliminary data.</text>
</comment>
<gene>
    <name evidence="5" type="ORF">Anas_06332</name>
</gene>
<organism evidence="5 6">
    <name type="scientific">Armadillidium nasatum</name>
    <dbReference type="NCBI Taxonomy" id="96803"/>
    <lineage>
        <taxon>Eukaryota</taxon>
        <taxon>Metazoa</taxon>
        <taxon>Ecdysozoa</taxon>
        <taxon>Arthropoda</taxon>
        <taxon>Crustacea</taxon>
        <taxon>Multicrustacea</taxon>
        <taxon>Malacostraca</taxon>
        <taxon>Eumalacostraca</taxon>
        <taxon>Peracarida</taxon>
        <taxon>Isopoda</taxon>
        <taxon>Oniscidea</taxon>
        <taxon>Crinocheta</taxon>
        <taxon>Armadillidiidae</taxon>
        <taxon>Armadillidium</taxon>
    </lineage>
</organism>